<dbReference type="Pfam" id="PF12438">
    <property type="entry name" value="DUF3679"/>
    <property type="match status" value="1"/>
</dbReference>
<evidence type="ECO:0000313" key="1">
    <source>
        <dbReference type="EMBL" id="AST94377.1"/>
    </source>
</evidence>
<reference evidence="1 2" key="1">
    <citation type="submission" date="2016-12" db="EMBL/GenBank/DDBJ databases">
        <title>The whole genome sequencing and assembly of Bacillus cohnii DSM 6307T strain.</title>
        <authorList>
            <person name="Lee Y.-J."/>
            <person name="Yi H."/>
            <person name="Bahn Y.-S."/>
            <person name="Kim J.F."/>
            <person name="Lee D.-W."/>
        </authorList>
    </citation>
    <scope>NUCLEOTIDE SEQUENCE [LARGE SCALE GENOMIC DNA]</scope>
    <source>
        <strain evidence="1 2">DSM 6307</strain>
    </source>
</reference>
<evidence type="ECO:0008006" key="3">
    <source>
        <dbReference type="Google" id="ProtNLM"/>
    </source>
</evidence>
<protein>
    <recommendedName>
        <fullName evidence="3">DUF3679 domain-containing protein</fullName>
    </recommendedName>
</protein>
<keyword evidence="2" id="KW-1185">Reference proteome</keyword>
<dbReference type="Proteomes" id="UP000215224">
    <property type="component" value="Chromosome"/>
</dbReference>
<accession>A0A223KYC0</accession>
<evidence type="ECO:0000313" key="2">
    <source>
        <dbReference type="Proteomes" id="UP000215224"/>
    </source>
</evidence>
<organism evidence="1 2">
    <name type="scientific">Sutcliffiella cohnii</name>
    <dbReference type="NCBI Taxonomy" id="33932"/>
    <lineage>
        <taxon>Bacteria</taxon>
        <taxon>Bacillati</taxon>
        <taxon>Bacillota</taxon>
        <taxon>Bacilli</taxon>
        <taxon>Bacillales</taxon>
        <taxon>Bacillaceae</taxon>
        <taxon>Sutcliffiella</taxon>
    </lineage>
</organism>
<name>A0A223KYC0_9BACI</name>
<dbReference type="AlphaFoldDB" id="A0A223KYC0"/>
<dbReference type="KEGG" id="bcoh:BC6307_15735"/>
<dbReference type="InterPro" id="IPR020534">
    <property type="entry name" value="Uncharacterised_YqxA"/>
</dbReference>
<sequence>MKRFMLKCTFIALVLFLGVLLGIGQANEGMKKMQGVEGDTSGGQPFHIFEKEDGEKRTLLGAEGTKQDIEAKQQKLEQIKSHNFYSSMGKKLADGVTNAVGKVIQDSVEKVKEL</sequence>
<dbReference type="EMBL" id="CP018866">
    <property type="protein sequence ID" value="AST94377.1"/>
    <property type="molecule type" value="Genomic_DNA"/>
</dbReference>
<gene>
    <name evidence="1" type="ORF">BC6307_15735</name>
</gene>
<dbReference type="STRING" id="1314751.GCA_001591425_04993"/>
<proteinExistence type="predicted"/>